<keyword evidence="2" id="KW-0677">Repeat</keyword>
<dbReference type="Pfam" id="PF00400">
    <property type="entry name" value="WD40"/>
    <property type="match status" value="7"/>
</dbReference>
<dbReference type="InterPro" id="IPR036322">
    <property type="entry name" value="WD40_repeat_dom_sf"/>
</dbReference>
<feature type="repeat" description="WD" evidence="3">
    <location>
        <begin position="773"/>
        <end position="814"/>
    </location>
</feature>
<dbReference type="InterPro" id="IPR020472">
    <property type="entry name" value="WD40_PAC1"/>
</dbReference>
<name>A0A1I3FAA8_9PLAN</name>
<dbReference type="InterPro" id="IPR011429">
    <property type="entry name" value="Cyt_c_Planctomycete-type"/>
</dbReference>
<dbReference type="Proteomes" id="UP000199518">
    <property type="component" value="Unassembled WGS sequence"/>
</dbReference>
<keyword evidence="4" id="KW-0175">Coiled coil</keyword>
<feature type="repeat" description="WD" evidence="3">
    <location>
        <begin position="899"/>
        <end position="940"/>
    </location>
</feature>
<reference evidence="8" key="1">
    <citation type="submission" date="2016-10" db="EMBL/GenBank/DDBJ databases">
        <authorList>
            <person name="Varghese N."/>
            <person name="Submissions S."/>
        </authorList>
    </citation>
    <scope>NUCLEOTIDE SEQUENCE [LARGE SCALE GENOMIC DNA]</scope>
    <source>
        <strain evidence="8">DSM 26348</strain>
    </source>
</reference>
<feature type="repeat" description="WD" evidence="3">
    <location>
        <begin position="294"/>
        <end position="335"/>
    </location>
</feature>
<keyword evidence="5" id="KW-0732">Signal</keyword>
<keyword evidence="1 3" id="KW-0853">WD repeat</keyword>
<keyword evidence="8" id="KW-1185">Reference proteome</keyword>
<evidence type="ECO:0000313" key="8">
    <source>
        <dbReference type="Proteomes" id="UP000199518"/>
    </source>
</evidence>
<dbReference type="InterPro" id="IPR001680">
    <property type="entry name" value="WD40_rpt"/>
</dbReference>
<proteinExistence type="predicted"/>
<accession>A0A1I3FAA8</accession>
<dbReference type="InterPro" id="IPR015943">
    <property type="entry name" value="WD40/YVTN_repeat-like_dom_sf"/>
</dbReference>
<feature type="repeat" description="WD" evidence="3">
    <location>
        <begin position="385"/>
        <end position="426"/>
    </location>
</feature>
<dbReference type="PROSITE" id="PS50294">
    <property type="entry name" value="WD_REPEATS_REGION"/>
    <property type="match status" value="4"/>
</dbReference>
<dbReference type="Pfam" id="PF07635">
    <property type="entry name" value="PSCyt1"/>
    <property type="match status" value="1"/>
</dbReference>
<dbReference type="InterPro" id="IPR019775">
    <property type="entry name" value="WD40_repeat_CS"/>
</dbReference>
<evidence type="ECO:0000256" key="3">
    <source>
        <dbReference type="PROSITE-ProRule" id="PRU00221"/>
    </source>
</evidence>
<dbReference type="InterPro" id="IPR011047">
    <property type="entry name" value="Quinoprotein_ADH-like_sf"/>
</dbReference>
<evidence type="ECO:0000259" key="6">
    <source>
        <dbReference type="Pfam" id="PF07635"/>
    </source>
</evidence>
<dbReference type="PANTHER" id="PTHR19848:SF8">
    <property type="entry name" value="F-BOX AND WD REPEAT DOMAIN CONTAINING 7"/>
    <property type="match status" value="1"/>
</dbReference>
<dbReference type="Gene3D" id="2.130.10.10">
    <property type="entry name" value="YVTN repeat-like/Quinoprotein amine dehydrogenase"/>
    <property type="match status" value="4"/>
</dbReference>
<gene>
    <name evidence="7" type="ORF">SAMN05421753_105150</name>
</gene>
<feature type="chain" id="PRO_5011624168" evidence="5">
    <location>
        <begin position="44"/>
        <end position="955"/>
    </location>
</feature>
<sequence>MTFFPHKKKHNRMSHSARVIWKHCRALFLVLTGLWLLSASAQALEPATTVEFQRDIAPILQAKCQACHGGPVHENDLWLDSHAKLLQGGASGPAIVPGKADESLLFRVAARQEEPVMPPLPNTVQAAALTAHELALLRRWIDDGAHPGSAMPSPSLHWREIPETQNQIYSVAMSPDQRYLAAGRANRVILYDLLSKREVGRLVDPLLSPHTDAADRDFIQALAFSPDGRRIATGSYRSVKLWERQPPRQLAHRQLPAPVRSFRVDPTGQRAAFLLDQNEIATWDLSTGQAGPTLQSPNSTITSLGFSPHGNWLITGSESGQIRIWETQSGQLLHEQPTSSPIIALNVRTQGPEIITAHADNVIRIWSWPAPGVAMNAEVKPLRELTGHSQPPTLLYLTNEQHDLLSAGPDQTLRRWNLDQGTSLWTHAFDAPITAVSDRRDGGRIVVAGENGHIRLLDTHGATLADVKESAPRQREAVRATTDVELATRQRERATTRLQAATADLKERQRLLQISEDQKSAAQRKQADLELELEKVTQEKALAEAAAAARPEDAELKAALAALETALKAKSDQLTAARDAFQSAGRATALCELAARSGQEQLDRRKAAAENAERNSIEAEHRLQTFQQQREDDAGVVRSLTVLTGDGLFLAASADQPIRAWSLTNGAAVDFPAFPDTTPVGIFSTARGALLTIDAHGSAALWDLNPRWELQTTLGPPVDDPENLDESRFVDRVNALAFSPDGASLATGGGDPSRTGELLIWNLVGQGPPVEFIDAHSDTVLDLQFSRDGRKIVSGGADKFCRLFDIDSRKQVKSFEGHTDHVMGVALSSDGETLASGAADRLIKVWDVESGELRRTIENYSKQITSLDFIGSGDRLVSSSGDCHVKIHQAATGQNERSFIGARDYVYASIASPDGQLIVAGGEDGVVRVWNAQTGDQLMTFEPPAPRAMHAAGKR</sequence>
<dbReference type="SUPFAM" id="SSF50978">
    <property type="entry name" value="WD40 repeat-like"/>
    <property type="match status" value="1"/>
</dbReference>
<dbReference type="OrthoDB" id="223117at2"/>
<feature type="domain" description="Cytochrome C Planctomycete-type" evidence="6">
    <location>
        <begin position="64"/>
        <end position="119"/>
    </location>
</feature>
<dbReference type="CDD" id="cd00200">
    <property type="entry name" value="WD40"/>
    <property type="match status" value="1"/>
</dbReference>
<protein>
    <submittedName>
        <fullName evidence="7">WD domain-containing protein, G-beta repeat-containing protein</fullName>
    </submittedName>
</protein>
<organism evidence="7 8">
    <name type="scientific">Planctomicrobium piriforme</name>
    <dbReference type="NCBI Taxonomy" id="1576369"/>
    <lineage>
        <taxon>Bacteria</taxon>
        <taxon>Pseudomonadati</taxon>
        <taxon>Planctomycetota</taxon>
        <taxon>Planctomycetia</taxon>
        <taxon>Planctomycetales</taxon>
        <taxon>Planctomycetaceae</taxon>
        <taxon>Planctomicrobium</taxon>
    </lineage>
</organism>
<feature type="signal peptide" evidence="5">
    <location>
        <begin position="1"/>
        <end position="43"/>
    </location>
</feature>
<evidence type="ECO:0000313" key="7">
    <source>
        <dbReference type="EMBL" id="SFI08156.1"/>
    </source>
</evidence>
<feature type="repeat" description="WD" evidence="3">
    <location>
        <begin position="815"/>
        <end position="856"/>
    </location>
</feature>
<dbReference type="EMBL" id="FOQD01000005">
    <property type="protein sequence ID" value="SFI08156.1"/>
    <property type="molecule type" value="Genomic_DNA"/>
</dbReference>
<dbReference type="PROSITE" id="PS00678">
    <property type="entry name" value="WD_REPEATS_1"/>
    <property type="match status" value="2"/>
</dbReference>
<evidence type="ECO:0000256" key="2">
    <source>
        <dbReference type="ARBA" id="ARBA00022737"/>
    </source>
</evidence>
<dbReference type="PRINTS" id="PR00320">
    <property type="entry name" value="GPROTEINBRPT"/>
</dbReference>
<dbReference type="PROSITE" id="PS50082">
    <property type="entry name" value="WD_REPEATS_2"/>
    <property type="match status" value="5"/>
</dbReference>
<dbReference type="SUPFAM" id="SSF50998">
    <property type="entry name" value="Quinoprotein alcohol dehydrogenase-like"/>
    <property type="match status" value="1"/>
</dbReference>
<evidence type="ECO:0000256" key="5">
    <source>
        <dbReference type="SAM" id="SignalP"/>
    </source>
</evidence>
<evidence type="ECO:0000256" key="1">
    <source>
        <dbReference type="ARBA" id="ARBA00022574"/>
    </source>
</evidence>
<dbReference type="STRING" id="1576369.SAMN05421753_105150"/>
<evidence type="ECO:0000256" key="4">
    <source>
        <dbReference type="SAM" id="Coils"/>
    </source>
</evidence>
<dbReference type="RefSeq" id="WP_092049070.1">
    <property type="nucleotide sequence ID" value="NZ_FOQD01000005.1"/>
</dbReference>
<dbReference type="AlphaFoldDB" id="A0A1I3FAA8"/>
<dbReference type="PANTHER" id="PTHR19848">
    <property type="entry name" value="WD40 REPEAT PROTEIN"/>
    <property type="match status" value="1"/>
</dbReference>
<dbReference type="SMART" id="SM00320">
    <property type="entry name" value="WD40"/>
    <property type="match status" value="12"/>
</dbReference>
<feature type="coiled-coil region" evidence="4">
    <location>
        <begin position="484"/>
        <end position="629"/>
    </location>
</feature>